<dbReference type="EMBL" id="BMPI01000008">
    <property type="protein sequence ID" value="GGM19083.1"/>
    <property type="molecule type" value="Genomic_DNA"/>
</dbReference>
<proteinExistence type="predicted"/>
<evidence type="ECO:0000313" key="2">
    <source>
        <dbReference type="Proteomes" id="UP000642070"/>
    </source>
</evidence>
<evidence type="ECO:0000313" key="1">
    <source>
        <dbReference type="EMBL" id="GGM19083.1"/>
    </source>
</evidence>
<reference evidence="1" key="1">
    <citation type="journal article" date="2014" name="Int. J. Syst. Evol. Microbiol.">
        <title>Complete genome sequence of Corynebacterium casei LMG S-19264T (=DSM 44701T), isolated from a smear-ripened cheese.</title>
        <authorList>
            <consortium name="US DOE Joint Genome Institute (JGI-PGF)"/>
            <person name="Walter F."/>
            <person name="Albersmeier A."/>
            <person name="Kalinowski J."/>
            <person name="Ruckert C."/>
        </authorList>
    </citation>
    <scope>NUCLEOTIDE SEQUENCE</scope>
    <source>
        <strain evidence="1">JCM 19831</strain>
    </source>
</reference>
<sequence>MLRLDVPQVDAERLDLLGGRAEDAVREQPGVQTDHLVPGLTKYRHQHAADVSVVTSDEYAHGKAPERSAGGRRVYEDAKTPSVVCRTSYSGVYRKDLVTASFLPWILP</sequence>
<dbReference type="Proteomes" id="UP000642070">
    <property type="component" value="Unassembled WGS sequence"/>
</dbReference>
<organism evidence="1 2">
    <name type="scientific">Dactylosporangium sucinum</name>
    <dbReference type="NCBI Taxonomy" id="1424081"/>
    <lineage>
        <taxon>Bacteria</taxon>
        <taxon>Bacillati</taxon>
        <taxon>Actinomycetota</taxon>
        <taxon>Actinomycetes</taxon>
        <taxon>Micromonosporales</taxon>
        <taxon>Micromonosporaceae</taxon>
        <taxon>Dactylosporangium</taxon>
    </lineage>
</organism>
<reference evidence="1" key="2">
    <citation type="submission" date="2020-09" db="EMBL/GenBank/DDBJ databases">
        <authorList>
            <person name="Sun Q."/>
            <person name="Ohkuma M."/>
        </authorList>
    </citation>
    <scope>NUCLEOTIDE SEQUENCE</scope>
    <source>
        <strain evidence="1">JCM 19831</strain>
    </source>
</reference>
<name>A0A917WPP8_9ACTN</name>
<accession>A0A917WPP8</accession>
<gene>
    <name evidence="1" type="ORF">GCM10007977_020410</name>
</gene>
<keyword evidence="2" id="KW-1185">Reference proteome</keyword>
<comment type="caution">
    <text evidence="1">The sequence shown here is derived from an EMBL/GenBank/DDBJ whole genome shotgun (WGS) entry which is preliminary data.</text>
</comment>
<dbReference type="AlphaFoldDB" id="A0A917WPP8"/>
<protein>
    <submittedName>
        <fullName evidence="1">Uncharacterized protein</fullName>
    </submittedName>
</protein>